<keyword evidence="1" id="KW-0812">Transmembrane</keyword>
<feature type="transmembrane region" description="Helical" evidence="1">
    <location>
        <begin position="64"/>
        <end position="82"/>
    </location>
</feature>
<keyword evidence="1" id="KW-0472">Membrane</keyword>
<reference evidence="3 4" key="1">
    <citation type="submission" date="2017-07" db="EMBL/GenBank/DDBJ databases">
        <title>Tetzosporium hominis gen.nov. sp.nov.</title>
        <authorList>
            <person name="Tetz G."/>
            <person name="Tetz V."/>
        </authorList>
    </citation>
    <scope>NUCLEOTIDE SEQUENCE [LARGE SCALE GENOMIC DNA]</scope>
    <source>
        <strain evidence="3 4">VT-49</strain>
    </source>
</reference>
<evidence type="ECO:0000259" key="2">
    <source>
        <dbReference type="Pfam" id="PF04892"/>
    </source>
</evidence>
<accession>A0A264W416</accession>
<feature type="domain" description="VanZ-like" evidence="2">
    <location>
        <begin position="7"/>
        <end position="134"/>
    </location>
</feature>
<dbReference type="InterPro" id="IPR006976">
    <property type="entry name" value="VanZ-like"/>
</dbReference>
<dbReference type="OrthoDB" id="291892at2"/>
<dbReference type="Proteomes" id="UP000217065">
    <property type="component" value="Unassembled WGS sequence"/>
</dbReference>
<keyword evidence="1" id="KW-1133">Transmembrane helix</keyword>
<sequence>MKFRFWWGVAVLYMAVIFYLSHQPAVHSNELSTSVTEVVIELVGEEAFQPPSTLDQLNHLLRKSTHFIAYFGLAIVFWMALAKKGFTRYFLAWGLATFYACTDEFHQLFVEGRGGQLRDVGIDSSGAALAMLVLFGIQMTRRLLSPGRKSS</sequence>
<dbReference type="NCBIfam" id="NF037970">
    <property type="entry name" value="vanZ_1"/>
    <property type="match status" value="1"/>
</dbReference>
<evidence type="ECO:0000313" key="4">
    <source>
        <dbReference type="Proteomes" id="UP000217065"/>
    </source>
</evidence>
<dbReference type="RefSeq" id="WP_094942339.1">
    <property type="nucleotide sequence ID" value="NZ_NOKQ01000196.1"/>
</dbReference>
<dbReference type="EMBL" id="NOKQ01000196">
    <property type="protein sequence ID" value="OZS78319.1"/>
    <property type="molecule type" value="Genomic_DNA"/>
</dbReference>
<dbReference type="Pfam" id="PF04892">
    <property type="entry name" value="VanZ"/>
    <property type="match status" value="1"/>
</dbReference>
<keyword evidence="4" id="KW-1185">Reference proteome</keyword>
<evidence type="ECO:0000256" key="1">
    <source>
        <dbReference type="SAM" id="Phobius"/>
    </source>
</evidence>
<protein>
    <recommendedName>
        <fullName evidence="2">VanZ-like domain-containing protein</fullName>
    </recommendedName>
</protein>
<dbReference type="InterPro" id="IPR016747">
    <property type="entry name" value="Phosphotransbutyrylase"/>
</dbReference>
<dbReference type="AlphaFoldDB" id="A0A264W416"/>
<dbReference type="PIRSF" id="PIRSF019083">
    <property type="entry name" value="UCP019083_VanZ"/>
    <property type="match status" value="1"/>
</dbReference>
<comment type="caution">
    <text evidence="3">The sequence shown here is derived from an EMBL/GenBank/DDBJ whole genome shotgun (WGS) entry which is preliminary data.</text>
</comment>
<feature type="transmembrane region" description="Helical" evidence="1">
    <location>
        <begin position="5"/>
        <end position="22"/>
    </location>
</feature>
<name>A0A264W416_9BACL</name>
<proteinExistence type="predicted"/>
<organism evidence="3 4">
    <name type="scientific">Tetzosporium hominis</name>
    <dbReference type="NCBI Taxonomy" id="2020506"/>
    <lineage>
        <taxon>Bacteria</taxon>
        <taxon>Bacillati</taxon>
        <taxon>Bacillota</taxon>
        <taxon>Bacilli</taxon>
        <taxon>Bacillales</taxon>
        <taxon>Caryophanaceae</taxon>
        <taxon>Tetzosporium</taxon>
    </lineage>
</organism>
<evidence type="ECO:0000313" key="3">
    <source>
        <dbReference type="EMBL" id="OZS78319.1"/>
    </source>
</evidence>
<gene>
    <name evidence="3" type="ORF">CF394_06050</name>
</gene>